<comment type="caution">
    <text evidence="1">The sequence shown here is derived from an EMBL/GenBank/DDBJ whole genome shotgun (WGS) entry which is preliminary data.</text>
</comment>
<protein>
    <submittedName>
        <fullName evidence="1">Uncharacterized protein</fullName>
    </submittedName>
</protein>
<name>A0ACB9S061_9MYRT</name>
<accession>A0ACB9S061</accession>
<dbReference type="Proteomes" id="UP001057402">
    <property type="component" value="Chromosome 3"/>
</dbReference>
<keyword evidence="2" id="KW-1185">Reference proteome</keyword>
<dbReference type="EMBL" id="CM042882">
    <property type="protein sequence ID" value="KAI4381532.1"/>
    <property type="molecule type" value="Genomic_DNA"/>
</dbReference>
<proteinExistence type="predicted"/>
<sequence length="210" mass="23198">MKLPISLSPKSFLSTLSNPNHHHPHPNTKKKKNKNKTSNPNPDADHSSTSSSSSAYATPTSVLSDLPRSFNLIHRDRDALLSRSQLESLLLRLYPSSSPDELSLMLLDAGCLHRDSVVSIDDLLARLGSAFSSVESSSSSPCELREAFDFFDEDRDGRISAEELLGVFRSLGDDGCSIEDCRRMIADVDRDGDGFVCFQEFALMMESQRS</sequence>
<organism evidence="1 2">
    <name type="scientific">Melastoma candidum</name>
    <dbReference type="NCBI Taxonomy" id="119954"/>
    <lineage>
        <taxon>Eukaryota</taxon>
        <taxon>Viridiplantae</taxon>
        <taxon>Streptophyta</taxon>
        <taxon>Embryophyta</taxon>
        <taxon>Tracheophyta</taxon>
        <taxon>Spermatophyta</taxon>
        <taxon>Magnoliopsida</taxon>
        <taxon>eudicotyledons</taxon>
        <taxon>Gunneridae</taxon>
        <taxon>Pentapetalae</taxon>
        <taxon>rosids</taxon>
        <taxon>malvids</taxon>
        <taxon>Myrtales</taxon>
        <taxon>Melastomataceae</taxon>
        <taxon>Melastomatoideae</taxon>
        <taxon>Melastomateae</taxon>
        <taxon>Melastoma</taxon>
    </lineage>
</organism>
<reference evidence="2" key="1">
    <citation type="journal article" date="2023" name="Front. Plant Sci.">
        <title>Chromosomal-level genome assembly of Melastoma candidum provides insights into trichome evolution.</title>
        <authorList>
            <person name="Zhong Y."/>
            <person name="Wu W."/>
            <person name="Sun C."/>
            <person name="Zou P."/>
            <person name="Liu Y."/>
            <person name="Dai S."/>
            <person name="Zhou R."/>
        </authorList>
    </citation>
    <scope>NUCLEOTIDE SEQUENCE [LARGE SCALE GENOMIC DNA]</scope>
</reference>
<evidence type="ECO:0000313" key="2">
    <source>
        <dbReference type="Proteomes" id="UP001057402"/>
    </source>
</evidence>
<evidence type="ECO:0000313" key="1">
    <source>
        <dbReference type="EMBL" id="KAI4381532.1"/>
    </source>
</evidence>
<gene>
    <name evidence="1" type="ORF">MLD38_007597</name>
</gene>